<sequence>MELEEQVMTLIISAGSCRSMLMEAMRHSRNGEFEQAEQLVEQARGALHAAHAVQTQLIEADAGEGKLPVQIVMVHAQDHVMNAVLLMDLTQEMIAIHRRLPPVATSCSPSAAMAC</sequence>
<keyword evidence="3" id="KW-0808">Transferase</keyword>
<keyword evidence="6" id="KW-0460">Magnesium</keyword>
<dbReference type="CDD" id="cd00215">
    <property type="entry name" value="PTS_IIA_lac"/>
    <property type="match status" value="1"/>
</dbReference>
<dbReference type="GO" id="GO:0009401">
    <property type="term" value="P:phosphoenolpyruvate-dependent sugar phosphotransferase system"/>
    <property type="evidence" value="ECO:0007669"/>
    <property type="project" value="UniProtKB-KW"/>
</dbReference>
<evidence type="ECO:0000256" key="2">
    <source>
        <dbReference type="ARBA" id="ARBA00022597"/>
    </source>
</evidence>
<keyword evidence="1" id="KW-0813">Transport</keyword>
<accession>A0A6S5BPC3</accession>
<evidence type="ECO:0000256" key="4">
    <source>
        <dbReference type="ARBA" id="ARBA00022683"/>
    </source>
</evidence>
<dbReference type="InterPro" id="IPR003188">
    <property type="entry name" value="PTS_IIA_lac/cel"/>
</dbReference>
<reference evidence="8 9" key="1">
    <citation type="submission" date="2019-12" db="EMBL/GenBank/DDBJ databases">
        <title>complete genome sequences of Aeromonas veronii str. WP3-W19-ESBL-03 isolated from wastewater treatment plant effluent.</title>
        <authorList>
            <person name="Sekizuka T."/>
            <person name="Itokawa K."/>
            <person name="Yatsu K."/>
            <person name="Inamine Y."/>
            <person name="Kuroda M."/>
        </authorList>
    </citation>
    <scope>NUCLEOTIDE SEQUENCE [LARGE SCALE GENOMIC DNA]</scope>
    <source>
        <strain evidence="8 9">WP3-W19-ESBL-03</strain>
    </source>
</reference>
<dbReference type="RefSeq" id="WP_182939147.1">
    <property type="nucleotide sequence ID" value="NZ_AP022038.1"/>
</dbReference>
<dbReference type="PROSITE" id="PS51095">
    <property type="entry name" value="PTS_EIIA_TYPE_3"/>
    <property type="match status" value="1"/>
</dbReference>
<dbReference type="GO" id="GO:0016740">
    <property type="term" value="F:transferase activity"/>
    <property type="evidence" value="ECO:0007669"/>
    <property type="project" value="UniProtKB-KW"/>
</dbReference>
<dbReference type="SUPFAM" id="SSF46973">
    <property type="entry name" value="Enzyme IIa from lactose specific PTS, IIa-lac"/>
    <property type="match status" value="1"/>
</dbReference>
<dbReference type="InterPro" id="IPR036542">
    <property type="entry name" value="PTS_IIA_lac/cel_sf"/>
</dbReference>
<dbReference type="Proteomes" id="UP000515442">
    <property type="component" value="Chromosome"/>
</dbReference>
<protein>
    <submittedName>
        <fullName evidence="8">PTS N'-diacetylchitobiose transporter subunit IIA</fullName>
    </submittedName>
</protein>
<dbReference type="EMBL" id="AP022038">
    <property type="protein sequence ID" value="BBR38707.1"/>
    <property type="molecule type" value="Genomic_DNA"/>
</dbReference>
<evidence type="ECO:0000256" key="1">
    <source>
        <dbReference type="ARBA" id="ARBA00022448"/>
    </source>
</evidence>
<feature type="binding site" evidence="6">
    <location>
        <position position="78"/>
    </location>
    <ligand>
        <name>Mg(2+)</name>
        <dbReference type="ChEBI" id="CHEBI:18420"/>
        <note>ligand shared between all trimeric partners</note>
    </ligand>
</feature>
<evidence type="ECO:0000256" key="5">
    <source>
        <dbReference type="PIRSR" id="PIRSR000699-1"/>
    </source>
</evidence>
<dbReference type="AlphaFoldDB" id="A0A6S5BPC3"/>
<dbReference type="GO" id="GO:0046872">
    <property type="term" value="F:metal ion binding"/>
    <property type="evidence" value="ECO:0007669"/>
    <property type="project" value="UniProtKB-KW"/>
</dbReference>
<name>A0A6S5BPC3_AERVE</name>
<evidence type="ECO:0000256" key="7">
    <source>
        <dbReference type="PROSITE-ProRule" id="PRU00418"/>
    </source>
</evidence>
<dbReference type="PIRSF" id="PIRSF000699">
    <property type="entry name" value="PTS_IILac_III"/>
    <property type="match status" value="1"/>
</dbReference>
<gene>
    <name evidence="8" type="primary">celC</name>
    <name evidence="8" type="ORF">WP3W19E03_12320</name>
</gene>
<keyword evidence="4" id="KW-0598">Phosphotransferase system</keyword>
<comment type="cofactor">
    <cofactor evidence="6">
        <name>Mg(2+)</name>
        <dbReference type="ChEBI" id="CHEBI:18420"/>
    </cofactor>
    <text evidence="6">Binds 1 Mg(2+) ion per trimer.</text>
</comment>
<evidence type="ECO:0000313" key="8">
    <source>
        <dbReference type="EMBL" id="BBR38707.1"/>
    </source>
</evidence>
<organism evidence="8 9">
    <name type="scientific">Aeromonas veronii</name>
    <dbReference type="NCBI Taxonomy" id="654"/>
    <lineage>
        <taxon>Bacteria</taxon>
        <taxon>Pseudomonadati</taxon>
        <taxon>Pseudomonadota</taxon>
        <taxon>Gammaproteobacteria</taxon>
        <taxon>Aeromonadales</taxon>
        <taxon>Aeromonadaceae</taxon>
        <taxon>Aeromonas</taxon>
    </lineage>
</organism>
<feature type="active site" description="Tele-phosphohistidine intermediate" evidence="5">
    <location>
        <position position="75"/>
    </location>
</feature>
<dbReference type="Pfam" id="PF02255">
    <property type="entry name" value="PTS_IIA"/>
    <property type="match status" value="1"/>
</dbReference>
<dbReference type="Gene3D" id="1.20.58.80">
    <property type="entry name" value="Phosphotransferase system, lactose/cellobiose-type IIA subunit"/>
    <property type="match status" value="1"/>
</dbReference>
<dbReference type="PANTHER" id="PTHR34382">
    <property type="entry name" value="PTS SYSTEM N,N'-DIACETYLCHITOBIOSE-SPECIFIC EIIA COMPONENT"/>
    <property type="match status" value="1"/>
</dbReference>
<evidence type="ECO:0000256" key="6">
    <source>
        <dbReference type="PIRSR" id="PIRSR000699-2"/>
    </source>
</evidence>
<evidence type="ECO:0000313" key="9">
    <source>
        <dbReference type="Proteomes" id="UP000515442"/>
    </source>
</evidence>
<keyword evidence="2" id="KW-0762">Sugar transport</keyword>
<feature type="modified residue" description="Phosphohistidine; by HPr" evidence="7">
    <location>
        <position position="75"/>
    </location>
</feature>
<dbReference type="PANTHER" id="PTHR34382:SF7">
    <property type="entry name" value="PTS SYSTEM N,N'-DIACETYLCHITOBIOSE-SPECIFIC EIIA COMPONENT"/>
    <property type="match status" value="1"/>
</dbReference>
<evidence type="ECO:0000256" key="3">
    <source>
        <dbReference type="ARBA" id="ARBA00022679"/>
    </source>
</evidence>
<keyword evidence="6" id="KW-0479">Metal-binding</keyword>
<proteinExistence type="predicted"/>